<dbReference type="Pfam" id="PF13561">
    <property type="entry name" value="adh_short_C2"/>
    <property type="match status" value="1"/>
</dbReference>
<dbReference type="EMBL" id="SGOB01000010">
    <property type="protein sequence ID" value="TRA84336.1"/>
    <property type="molecule type" value="Genomic_DNA"/>
</dbReference>
<feature type="compositionally biased region" description="Basic and acidic residues" evidence="2">
    <location>
        <begin position="7"/>
        <end position="18"/>
    </location>
</feature>
<accession>A0AA94V8S3</accession>
<evidence type="ECO:0000256" key="2">
    <source>
        <dbReference type="SAM" id="MobiDB-lite"/>
    </source>
</evidence>
<dbReference type="PRINTS" id="PR00081">
    <property type="entry name" value="GDHRDH"/>
</dbReference>
<protein>
    <submittedName>
        <fullName evidence="3">SDR family oxidoreductase</fullName>
    </submittedName>
</protein>
<comment type="caution">
    <text evidence="3">The sequence shown here is derived from an EMBL/GenBank/DDBJ whole genome shotgun (WGS) entry which is preliminary data.</text>
</comment>
<organism evidence="3 4">
    <name type="scientific">Rhizobium rhizogenes</name>
    <name type="common">Agrobacterium rhizogenes</name>
    <dbReference type="NCBI Taxonomy" id="359"/>
    <lineage>
        <taxon>Bacteria</taxon>
        <taxon>Pseudomonadati</taxon>
        <taxon>Pseudomonadota</taxon>
        <taxon>Alphaproteobacteria</taxon>
        <taxon>Hyphomicrobiales</taxon>
        <taxon>Rhizobiaceae</taxon>
        <taxon>Rhizobium/Agrobacterium group</taxon>
        <taxon>Rhizobium</taxon>
    </lineage>
</organism>
<dbReference type="InterPro" id="IPR002347">
    <property type="entry name" value="SDR_fam"/>
</dbReference>
<sequence length="194" mass="20260">MASAKAKARDDISAHSEGRSPALGQPPGAWRSAVDSRRVSIFSITDALAYGMIERQWGRIITIGSSGIERPIAGFALSKAVRAADAGRSKTLSTELAPHGVTVNMILLCRSDTDRVRVLDDIRARNAALELAAVLEASRGDIPGGRYGCAEEFAAAAIFLASQQASYITGSMVALSAACDAAARLSPSCAISRP</sequence>
<feature type="region of interest" description="Disordered" evidence="2">
    <location>
        <begin position="1"/>
        <end position="30"/>
    </location>
</feature>
<dbReference type="InterPro" id="IPR050259">
    <property type="entry name" value="SDR"/>
</dbReference>
<evidence type="ECO:0000313" key="3">
    <source>
        <dbReference type="EMBL" id="TRA84336.1"/>
    </source>
</evidence>
<evidence type="ECO:0000256" key="1">
    <source>
        <dbReference type="ARBA" id="ARBA00006484"/>
    </source>
</evidence>
<evidence type="ECO:0000313" key="4">
    <source>
        <dbReference type="Proteomes" id="UP000320858"/>
    </source>
</evidence>
<proteinExistence type="inferred from homology"/>
<dbReference type="Gene3D" id="3.40.50.720">
    <property type="entry name" value="NAD(P)-binding Rossmann-like Domain"/>
    <property type="match status" value="1"/>
</dbReference>
<dbReference type="AlphaFoldDB" id="A0AA94V8S3"/>
<name>A0AA94V8S3_RHIRH</name>
<comment type="similarity">
    <text evidence="1">Belongs to the short-chain dehydrogenases/reductases (SDR) family.</text>
</comment>
<gene>
    <name evidence="3" type="ORF">EXN24_25475</name>
</gene>
<dbReference type="PANTHER" id="PTHR42879:SF6">
    <property type="entry name" value="NADPH-DEPENDENT REDUCTASE BACG"/>
    <property type="match status" value="1"/>
</dbReference>
<dbReference type="Proteomes" id="UP000320858">
    <property type="component" value="Unassembled WGS sequence"/>
</dbReference>
<dbReference type="RefSeq" id="WP_013762455.1">
    <property type="nucleotide sequence ID" value="NZ_SGOB01000010.1"/>
</dbReference>
<reference evidence="3 4" key="1">
    <citation type="journal article" date="2019" name="Appl. Microbiol. Biotechnol.">
        <title>Differential efficiency of wild type rhizogenic strains for rol gene transformation of plants.</title>
        <authorList>
            <person name="Desmet S."/>
            <person name="De Keyser E."/>
            <person name="Van Vaerenbergh J."/>
            <person name="Baeyen S."/>
            <person name="Van Huylenbroeck J."/>
            <person name="Geelen D."/>
            <person name="Dhooghe E."/>
        </authorList>
    </citation>
    <scope>NUCLEOTIDE SEQUENCE [LARGE SCALE GENOMIC DNA]</scope>
    <source>
        <strain evidence="3 4">B 4.1</strain>
    </source>
</reference>
<dbReference type="SUPFAM" id="SSF51735">
    <property type="entry name" value="NAD(P)-binding Rossmann-fold domains"/>
    <property type="match status" value="1"/>
</dbReference>
<dbReference type="InterPro" id="IPR036291">
    <property type="entry name" value="NAD(P)-bd_dom_sf"/>
</dbReference>
<dbReference type="PANTHER" id="PTHR42879">
    <property type="entry name" value="3-OXOACYL-(ACYL-CARRIER-PROTEIN) REDUCTASE"/>
    <property type="match status" value="1"/>
</dbReference>